<sequence>MCRSVTVGVTVFDLTALMPPSLLTTNILILCPIHADAVL</sequence>
<reference evidence="1" key="2">
    <citation type="journal article" date="2015" name="Fish Shellfish Immunol.">
        <title>Early steps in the European eel (Anguilla anguilla)-Vibrio vulnificus interaction in the gills: Role of the RtxA13 toxin.</title>
        <authorList>
            <person name="Callol A."/>
            <person name="Pajuelo D."/>
            <person name="Ebbesson L."/>
            <person name="Teles M."/>
            <person name="MacKenzie S."/>
            <person name="Amaro C."/>
        </authorList>
    </citation>
    <scope>NUCLEOTIDE SEQUENCE</scope>
</reference>
<evidence type="ECO:0000313" key="1">
    <source>
        <dbReference type="EMBL" id="JAH66448.1"/>
    </source>
</evidence>
<dbReference type="AlphaFoldDB" id="A0A0E9UNA7"/>
<accession>A0A0E9UNA7</accession>
<organism evidence="1">
    <name type="scientific">Anguilla anguilla</name>
    <name type="common">European freshwater eel</name>
    <name type="synonym">Muraena anguilla</name>
    <dbReference type="NCBI Taxonomy" id="7936"/>
    <lineage>
        <taxon>Eukaryota</taxon>
        <taxon>Metazoa</taxon>
        <taxon>Chordata</taxon>
        <taxon>Craniata</taxon>
        <taxon>Vertebrata</taxon>
        <taxon>Euteleostomi</taxon>
        <taxon>Actinopterygii</taxon>
        <taxon>Neopterygii</taxon>
        <taxon>Teleostei</taxon>
        <taxon>Anguilliformes</taxon>
        <taxon>Anguillidae</taxon>
        <taxon>Anguilla</taxon>
    </lineage>
</organism>
<dbReference type="EMBL" id="GBXM01042129">
    <property type="protein sequence ID" value="JAH66448.1"/>
    <property type="molecule type" value="Transcribed_RNA"/>
</dbReference>
<proteinExistence type="predicted"/>
<protein>
    <submittedName>
        <fullName evidence="1">Uncharacterized protein</fullName>
    </submittedName>
</protein>
<name>A0A0E9UNA7_ANGAN</name>
<reference evidence="1" key="1">
    <citation type="submission" date="2014-11" db="EMBL/GenBank/DDBJ databases">
        <authorList>
            <person name="Amaro Gonzalez C."/>
        </authorList>
    </citation>
    <scope>NUCLEOTIDE SEQUENCE</scope>
</reference>